<accession>A0ACD5AMX7</accession>
<organism evidence="1 2">
    <name type="scientific">Streptomyces citrinus</name>
    <dbReference type="NCBI Taxonomy" id="3118173"/>
    <lineage>
        <taxon>Bacteria</taxon>
        <taxon>Bacillati</taxon>
        <taxon>Actinomycetota</taxon>
        <taxon>Actinomycetes</taxon>
        <taxon>Kitasatosporales</taxon>
        <taxon>Streptomycetaceae</taxon>
        <taxon>Streptomyces</taxon>
    </lineage>
</organism>
<protein>
    <submittedName>
        <fullName evidence="1">Alpha/beta fold hydrolase</fullName>
    </submittedName>
</protein>
<proteinExistence type="predicted"/>
<gene>
    <name evidence="1" type="ORF">V2W30_38400</name>
</gene>
<evidence type="ECO:0000313" key="2">
    <source>
        <dbReference type="Proteomes" id="UP001432251"/>
    </source>
</evidence>
<keyword evidence="1" id="KW-0378">Hydrolase</keyword>
<keyword evidence="2" id="KW-1185">Reference proteome</keyword>
<dbReference type="EMBL" id="CP146022">
    <property type="protein sequence ID" value="WWQ68631.1"/>
    <property type="molecule type" value="Genomic_DNA"/>
</dbReference>
<sequence>MPDDAATESMTGSELAWMPPPYAEPGRFGEHEVTVGTGPFAVSGTMSVPRGQAPGPGVVLLAGGGPFDRDETSGPNKPLKDLAWGLAGRGTTVLRFDKPTRAHRDASAAADLTMTQEYVPYAVDAVGLLRSHHSVDPERVFVLGHSMGGKVAPAVAAAAPSVAGLVIMAGDTQPMHHAAVRVVSHLAAVLPDQVPPTVIETFRRQAALVDSAELTPSTPAADLPFGLSARYWLELRDYDPVTIAAGLRRPMLILQGGRDYQVTVADDLARWRSGLAGRPEVDIRVYEADNHLFFPGAGPSTPVEYGTPQHVDPAVIADIAHWLSQGQG</sequence>
<name>A0ACD5AMX7_9ACTN</name>
<reference evidence="1" key="1">
    <citation type="journal article" date="2025" name="Int. J. Syst. Evol. Microbiol.">
        <title>Streptomyces citrinus sp. nov., with yellow diffusible pigment.</title>
        <authorList>
            <person name="He Y."/>
            <person name="Yang E."/>
            <person name="Xu J."/>
            <person name="Sun Y."/>
            <person name="Sun L."/>
        </authorList>
    </citation>
    <scope>NUCLEOTIDE SEQUENCE</scope>
    <source>
        <strain evidence="1">Q6</strain>
    </source>
</reference>
<evidence type="ECO:0000313" key="1">
    <source>
        <dbReference type="EMBL" id="WWQ68631.1"/>
    </source>
</evidence>
<dbReference type="Proteomes" id="UP001432251">
    <property type="component" value="Chromosome"/>
</dbReference>